<accession>A0ABM7YBL8</accession>
<keyword evidence="5 11" id="KW-0028">Amino-acid biosynthesis</keyword>
<evidence type="ECO:0000256" key="3">
    <source>
        <dbReference type="ARBA" id="ARBA00007812"/>
    </source>
</evidence>
<dbReference type="Pfam" id="PF00205">
    <property type="entry name" value="TPP_enzyme_M"/>
    <property type="match status" value="1"/>
</dbReference>
<keyword evidence="7 11" id="KW-0479">Metal-binding</keyword>
<dbReference type="InterPro" id="IPR045229">
    <property type="entry name" value="TPP_enz"/>
</dbReference>
<evidence type="ECO:0000259" key="13">
    <source>
        <dbReference type="Pfam" id="PF02775"/>
    </source>
</evidence>
<evidence type="ECO:0000256" key="8">
    <source>
        <dbReference type="ARBA" id="ARBA00022842"/>
    </source>
</evidence>
<dbReference type="NCBIfam" id="NF004919">
    <property type="entry name" value="PRK06276.1"/>
    <property type="match status" value="1"/>
</dbReference>
<name>A0ABM7YBL8_9EURY</name>
<dbReference type="PANTHER" id="PTHR18968:SF13">
    <property type="entry name" value="ACETOLACTATE SYNTHASE CATALYTIC SUBUNIT, MITOCHONDRIAL"/>
    <property type="match status" value="1"/>
</dbReference>
<dbReference type="CDD" id="cd07035">
    <property type="entry name" value="TPP_PYR_POX_like"/>
    <property type="match status" value="1"/>
</dbReference>
<reference evidence="15 16" key="1">
    <citation type="submission" date="2022-04" db="EMBL/GenBank/DDBJ databases">
        <title>Complete genome of Methanothermobacter tenebrarum strain RMAS.</title>
        <authorList>
            <person name="Nakamura K."/>
            <person name="Oshima K."/>
            <person name="Hattori M."/>
            <person name="Kamagata Y."/>
            <person name="Takamizawa K."/>
        </authorList>
    </citation>
    <scope>NUCLEOTIDE SEQUENCE [LARGE SCALE GENOMIC DNA]</scope>
    <source>
        <strain evidence="15 16">RMAS</strain>
    </source>
</reference>
<evidence type="ECO:0000256" key="2">
    <source>
        <dbReference type="ARBA" id="ARBA00005025"/>
    </source>
</evidence>
<keyword evidence="8 11" id="KW-0460">Magnesium</keyword>
<evidence type="ECO:0000256" key="6">
    <source>
        <dbReference type="ARBA" id="ARBA00022679"/>
    </source>
</evidence>
<keyword evidence="9 11" id="KW-0786">Thiamine pyrophosphate</keyword>
<keyword evidence="6 11" id="KW-0808">Transferase</keyword>
<dbReference type="SUPFAM" id="SSF52518">
    <property type="entry name" value="Thiamin diphosphate-binding fold (THDP-binding)"/>
    <property type="match status" value="2"/>
</dbReference>
<evidence type="ECO:0000259" key="12">
    <source>
        <dbReference type="Pfam" id="PF00205"/>
    </source>
</evidence>
<dbReference type="Gene3D" id="3.40.50.1220">
    <property type="entry name" value="TPP-binding domain"/>
    <property type="match status" value="1"/>
</dbReference>
<dbReference type="Gene3D" id="3.40.50.970">
    <property type="match status" value="2"/>
</dbReference>
<comment type="pathway">
    <text evidence="2 11">Amino-acid biosynthesis; L-valine biosynthesis; L-valine from pyruvate: step 1/4.</text>
</comment>
<dbReference type="EC" id="2.2.1.6" evidence="4 11"/>
<evidence type="ECO:0000256" key="4">
    <source>
        <dbReference type="ARBA" id="ARBA00013145"/>
    </source>
</evidence>
<evidence type="ECO:0000256" key="10">
    <source>
        <dbReference type="ARBA" id="ARBA00023304"/>
    </source>
</evidence>
<dbReference type="InterPro" id="IPR012846">
    <property type="entry name" value="Acetolactate_synth_lsu"/>
</dbReference>
<gene>
    <name evidence="15" type="ORF">MTTB_00220</name>
</gene>
<evidence type="ECO:0000313" key="16">
    <source>
        <dbReference type="Proteomes" id="UP000831817"/>
    </source>
</evidence>
<dbReference type="EMBL" id="AP025698">
    <property type="protein sequence ID" value="BDH78643.1"/>
    <property type="molecule type" value="Genomic_DNA"/>
</dbReference>
<dbReference type="PANTHER" id="PTHR18968">
    <property type="entry name" value="THIAMINE PYROPHOSPHATE ENZYMES"/>
    <property type="match status" value="1"/>
</dbReference>
<dbReference type="InterPro" id="IPR012000">
    <property type="entry name" value="Thiamin_PyroP_enz_cen_dom"/>
</dbReference>
<dbReference type="SUPFAM" id="SSF52467">
    <property type="entry name" value="DHS-like NAD/FAD-binding domain"/>
    <property type="match status" value="1"/>
</dbReference>
<dbReference type="InterPro" id="IPR039368">
    <property type="entry name" value="AHAS_TPP"/>
</dbReference>
<evidence type="ECO:0000259" key="14">
    <source>
        <dbReference type="Pfam" id="PF02776"/>
    </source>
</evidence>
<keyword evidence="16" id="KW-1185">Reference proteome</keyword>
<feature type="domain" description="Thiamine pyrophosphate enzyme central" evidence="12">
    <location>
        <begin position="201"/>
        <end position="335"/>
    </location>
</feature>
<evidence type="ECO:0000256" key="5">
    <source>
        <dbReference type="ARBA" id="ARBA00022605"/>
    </source>
</evidence>
<comment type="similarity">
    <text evidence="3 11">Belongs to the TPP enzyme family.</text>
</comment>
<dbReference type="InterPro" id="IPR000399">
    <property type="entry name" value="TPP-bd_CS"/>
</dbReference>
<comment type="cofactor">
    <cofactor evidence="11">
        <name>Mg(2+)</name>
        <dbReference type="ChEBI" id="CHEBI:18420"/>
    </cofactor>
    <text evidence="11">Binds 1 Mg(2+) ion per subunit.</text>
</comment>
<proteinExistence type="inferred from homology"/>
<dbReference type="Pfam" id="PF02776">
    <property type="entry name" value="TPP_enzyme_N"/>
    <property type="match status" value="1"/>
</dbReference>
<comment type="catalytic activity">
    <reaction evidence="11">
        <text>2 pyruvate + H(+) = (2S)-2-acetolactate + CO2</text>
        <dbReference type="Rhea" id="RHEA:25249"/>
        <dbReference type="ChEBI" id="CHEBI:15361"/>
        <dbReference type="ChEBI" id="CHEBI:15378"/>
        <dbReference type="ChEBI" id="CHEBI:16526"/>
        <dbReference type="ChEBI" id="CHEBI:58476"/>
        <dbReference type="EC" id="2.2.1.6"/>
    </reaction>
</comment>
<dbReference type="Proteomes" id="UP000831817">
    <property type="component" value="Chromosome"/>
</dbReference>
<evidence type="ECO:0000256" key="11">
    <source>
        <dbReference type="RuleBase" id="RU003591"/>
    </source>
</evidence>
<dbReference type="CDD" id="cd02015">
    <property type="entry name" value="TPP_AHAS"/>
    <property type="match status" value="1"/>
</dbReference>
<sequence>MIKDGVRKGVPMNGGQAIVQALLDEGVETVFGYPGGAVLPLYDVLYDSELKHILVRHEQCAAHAADGYARASGKVGVCMATSGPGATNLVTGIATAYMDSSPIIAIAGQVATQLIGNDAFQEVDMLGITMPITKHSFRPNNPNDIPRIIKSSFKIAKTGRPGPVVIDLPKDIQEAELDEYIDKPFKLPGYKPTLKGHPLQIKRAADAIINAKKPVILAGGGVIISGASKELKRLAKTIKAPVTTTLLGKGSFPEDHPYSLGMLGMHGRKVANLTVNECDCLIAIGCRFSDRTTGNIAEFAPNAKIIHIDIDPAEIGKNVEVDIPIVGDAKKVLQDILKILEKEDINSQKREWIEKTIKFRNKCMPRLSFDKEIPLKPQQVIKEIMETINDDTIVTTDVGQNQMWMAHFYTSKKPRRFISSGGLGTMGFGFPAAMGAKMALPEEDVVAVCGDGGFLMVSQDLATLREYDIPITICIMDNRHLGMVAQWQRLFYDERMSHTYLGEVPDFVKLAEAYKIDAEKVEKPGEVKEALKRAIKSGGPTIIDIVIDPMEILPMVPPGCGLTEIVGEYKVESEPIKKGKVEGE</sequence>
<feature type="domain" description="Thiamine pyrophosphate enzyme N-terminal TPP-binding" evidence="14">
    <location>
        <begin position="12"/>
        <end position="125"/>
    </location>
</feature>
<organism evidence="15 16">
    <name type="scientific">Methanothermobacter tenebrarum</name>
    <dbReference type="NCBI Taxonomy" id="680118"/>
    <lineage>
        <taxon>Archaea</taxon>
        <taxon>Methanobacteriati</taxon>
        <taxon>Methanobacteriota</taxon>
        <taxon>Methanomada group</taxon>
        <taxon>Methanobacteria</taxon>
        <taxon>Methanobacteriales</taxon>
        <taxon>Methanobacteriaceae</taxon>
        <taxon>Methanothermobacter</taxon>
    </lineage>
</organism>
<dbReference type="InterPro" id="IPR029035">
    <property type="entry name" value="DHS-like_NAD/FAD-binding_dom"/>
</dbReference>
<protein>
    <recommendedName>
        <fullName evidence="4 11">Acetolactate synthase</fullName>
        <ecNumber evidence="4 11">2.2.1.6</ecNumber>
    </recommendedName>
</protein>
<dbReference type="InterPro" id="IPR011766">
    <property type="entry name" value="TPP_enzyme_TPP-bd"/>
</dbReference>
<dbReference type="NCBIfam" id="TIGR00118">
    <property type="entry name" value="acolac_lg"/>
    <property type="match status" value="1"/>
</dbReference>
<evidence type="ECO:0000313" key="15">
    <source>
        <dbReference type="EMBL" id="BDH78643.1"/>
    </source>
</evidence>
<keyword evidence="10 11" id="KW-0100">Branched-chain amino acid biosynthesis</keyword>
<dbReference type="Pfam" id="PF02775">
    <property type="entry name" value="TPP_enzyme_C"/>
    <property type="match status" value="1"/>
</dbReference>
<comment type="cofactor">
    <cofactor evidence="11">
        <name>thiamine diphosphate</name>
        <dbReference type="ChEBI" id="CHEBI:58937"/>
    </cofactor>
    <text evidence="11">Binds 1 thiamine pyrophosphate per subunit.</text>
</comment>
<evidence type="ECO:0000256" key="7">
    <source>
        <dbReference type="ARBA" id="ARBA00022723"/>
    </source>
</evidence>
<dbReference type="PROSITE" id="PS00187">
    <property type="entry name" value="TPP_ENZYMES"/>
    <property type="match status" value="1"/>
</dbReference>
<dbReference type="InterPro" id="IPR012001">
    <property type="entry name" value="Thiamin_PyroP_enz_TPP-bd_dom"/>
</dbReference>
<comment type="pathway">
    <text evidence="1 11">Amino-acid biosynthesis; L-isoleucine biosynthesis; L-isoleucine from 2-oxobutanoate: step 1/4.</text>
</comment>
<evidence type="ECO:0000256" key="1">
    <source>
        <dbReference type="ARBA" id="ARBA00004974"/>
    </source>
</evidence>
<dbReference type="InterPro" id="IPR029061">
    <property type="entry name" value="THDP-binding"/>
</dbReference>
<feature type="domain" description="Thiamine pyrophosphate enzyme TPP-binding" evidence="13">
    <location>
        <begin position="397"/>
        <end position="545"/>
    </location>
</feature>
<evidence type="ECO:0000256" key="9">
    <source>
        <dbReference type="ARBA" id="ARBA00023052"/>
    </source>
</evidence>